<proteinExistence type="predicted"/>
<keyword evidence="4 5" id="KW-0067">ATP-binding</keyword>
<dbReference type="InterPro" id="IPR000719">
    <property type="entry name" value="Prot_kinase_dom"/>
</dbReference>
<dbReference type="Gene3D" id="2.160.20.10">
    <property type="entry name" value="Single-stranded right-handed beta-helix, Pectin lyase-like"/>
    <property type="match status" value="2"/>
</dbReference>
<dbReference type="SUPFAM" id="SSF56112">
    <property type="entry name" value="Protein kinase-like (PK-like)"/>
    <property type="match status" value="1"/>
</dbReference>
<feature type="compositionally biased region" description="Low complexity" evidence="6">
    <location>
        <begin position="291"/>
        <end position="317"/>
    </location>
</feature>
<feature type="region of interest" description="Disordered" evidence="6">
    <location>
        <begin position="286"/>
        <end position="329"/>
    </location>
</feature>
<organism evidence="9">
    <name type="scientific">uncultured Planctomycetota bacterium</name>
    <dbReference type="NCBI Taxonomy" id="120965"/>
    <lineage>
        <taxon>Bacteria</taxon>
        <taxon>Pseudomonadati</taxon>
        <taxon>Planctomycetota</taxon>
        <taxon>environmental samples</taxon>
    </lineage>
</organism>
<keyword evidence="7" id="KW-1133">Transmembrane helix</keyword>
<dbReference type="Pfam" id="PF00069">
    <property type="entry name" value="Pkinase"/>
    <property type="match status" value="1"/>
</dbReference>
<dbReference type="SUPFAM" id="SSF51126">
    <property type="entry name" value="Pectin lyase-like"/>
    <property type="match status" value="2"/>
</dbReference>
<dbReference type="EMBL" id="AP011680">
    <property type="protein sequence ID" value="BAL54191.1"/>
    <property type="molecule type" value="Genomic_DNA"/>
</dbReference>
<dbReference type="InterPro" id="IPR017441">
    <property type="entry name" value="Protein_kinase_ATP_BS"/>
</dbReference>
<feature type="transmembrane region" description="Helical" evidence="7">
    <location>
        <begin position="460"/>
        <end position="484"/>
    </location>
</feature>
<dbReference type="SMART" id="SM00220">
    <property type="entry name" value="S_TKc"/>
    <property type="match status" value="1"/>
</dbReference>
<dbReference type="GO" id="GO:0005524">
    <property type="term" value="F:ATP binding"/>
    <property type="evidence" value="ECO:0007669"/>
    <property type="project" value="UniProtKB-UniRule"/>
</dbReference>
<dbReference type="SMART" id="SM00710">
    <property type="entry name" value="PbH1"/>
    <property type="match status" value="14"/>
</dbReference>
<reference evidence="9" key="2">
    <citation type="journal article" date="2012" name="PLoS ONE">
        <title>A Deeply Branching Thermophilic Bacterium with an Ancient Acetyl-CoA Pathway Dominates a Subsurface Ecosystem.</title>
        <authorList>
            <person name="Takami H."/>
            <person name="Noguchi H."/>
            <person name="Takaki Y."/>
            <person name="Uchiyama I."/>
            <person name="Toyoda A."/>
            <person name="Nishi S."/>
            <person name="Chee G.-J."/>
            <person name="Arai W."/>
            <person name="Nunoura T."/>
            <person name="Itoh T."/>
            <person name="Hattori M."/>
            <person name="Takai K."/>
        </authorList>
    </citation>
    <scope>NUCLEOTIDE SEQUENCE</scope>
</reference>
<dbReference type="Pfam" id="PF13229">
    <property type="entry name" value="Beta_helix"/>
    <property type="match status" value="2"/>
</dbReference>
<dbReference type="InterPro" id="IPR039448">
    <property type="entry name" value="Beta_helix"/>
</dbReference>
<dbReference type="PROSITE" id="PS00108">
    <property type="entry name" value="PROTEIN_KINASE_ST"/>
    <property type="match status" value="1"/>
</dbReference>
<keyword evidence="7" id="KW-0472">Membrane</keyword>
<protein>
    <submittedName>
        <fullName evidence="9">Hypothetical conserved protein</fullName>
    </submittedName>
</protein>
<evidence type="ECO:0000256" key="7">
    <source>
        <dbReference type="SAM" id="Phobius"/>
    </source>
</evidence>
<dbReference type="PANTHER" id="PTHR43289">
    <property type="entry name" value="MITOGEN-ACTIVATED PROTEIN KINASE KINASE KINASE 20-RELATED"/>
    <property type="match status" value="1"/>
</dbReference>
<dbReference type="InterPro" id="IPR022441">
    <property type="entry name" value="Para_beta_helix_rpt-2"/>
</dbReference>
<evidence type="ECO:0000259" key="8">
    <source>
        <dbReference type="PROSITE" id="PS50011"/>
    </source>
</evidence>
<evidence type="ECO:0000313" key="9">
    <source>
        <dbReference type="EMBL" id="BAL54191.1"/>
    </source>
</evidence>
<keyword evidence="7" id="KW-0812">Transmembrane</keyword>
<dbReference type="NCBIfam" id="TIGR03804">
    <property type="entry name" value="para_beta_helix"/>
    <property type="match status" value="7"/>
</dbReference>
<dbReference type="InterPro" id="IPR012334">
    <property type="entry name" value="Pectin_lyas_fold"/>
</dbReference>
<evidence type="ECO:0000256" key="5">
    <source>
        <dbReference type="PROSITE-ProRule" id="PRU10141"/>
    </source>
</evidence>
<gene>
    <name evidence="9" type="ORF">HGMM_F13D05C13</name>
</gene>
<dbReference type="PROSITE" id="PS00107">
    <property type="entry name" value="PROTEIN_KINASE_ATP"/>
    <property type="match status" value="1"/>
</dbReference>
<feature type="domain" description="Protein kinase" evidence="8">
    <location>
        <begin position="18"/>
        <end position="284"/>
    </location>
</feature>
<dbReference type="CDD" id="cd14014">
    <property type="entry name" value="STKc_PknB_like"/>
    <property type="match status" value="1"/>
</dbReference>
<dbReference type="GO" id="GO:0004674">
    <property type="term" value="F:protein serine/threonine kinase activity"/>
    <property type="evidence" value="ECO:0007669"/>
    <property type="project" value="TreeGrafter"/>
</dbReference>
<keyword evidence="2 5" id="KW-0547">Nucleotide-binding</keyword>
<evidence type="ECO:0000256" key="3">
    <source>
        <dbReference type="ARBA" id="ARBA00022777"/>
    </source>
</evidence>
<feature type="binding site" evidence="5">
    <location>
        <position position="47"/>
    </location>
    <ligand>
        <name>ATP</name>
        <dbReference type="ChEBI" id="CHEBI:30616"/>
    </ligand>
</feature>
<dbReference type="Gene3D" id="3.30.200.20">
    <property type="entry name" value="Phosphorylase Kinase, domain 1"/>
    <property type="match status" value="1"/>
</dbReference>
<evidence type="ECO:0000256" key="1">
    <source>
        <dbReference type="ARBA" id="ARBA00022679"/>
    </source>
</evidence>
<evidence type="ECO:0000256" key="2">
    <source>
        <dbReference type="ARBA" id="ARBA00022741"/>
    </source>
</evidence>
<reference evidence="9" key="1">
    <citation type="journal article" date="2005" name="Environ. Microbiol.">
        <title>Genetic and functional properties of uncultivated thermophilic crenarchaeotes from a subsurface gold mine as revealed by analysis of genome fragments.</title>
        <authorList>
            <person name="Nunoura T."/>
            <person name="Hirayama H."/>
            <person name="Takami H."/>
            <person name="Oida H."/>
            <person name="Nishi S."/>
            <person name="Shimamura S."/>
            <person name="Suzuki Y."/>
            <person name="Inagaki F."/>
            <person name="Takai K."/>
            <person name="Nealson K.H."/>
            <person name="Horikoshi K."/>
        </authorList>
    </citation>
    <scope>NUCLEOTIDE SEQUENCE</scope>
</reference>
<dbReference type="AlphaFoldDB" id="H5SDF5"/>
<dbReference type="InterPro" id="IPR011050">
    <property type="entry name" value="Pectin_lyase_fold/virulence"/>
</dbReference>
<keyword evidence="1" id="KW-0808">Transferase</keyword>
<sequence>MPRVSLNWVGKTVGNGRYRIEERLGEGGMGTVYRAIDLSTGKVVALKTPRIALLEDPSFFKRFQREMKALLQLHHPHIVPLLDVGEHNKIPFLVMPFLSGGNLRQRWENRRASGVADLFPWLEQVASALDYLHAHNVIHRDVKPDNVLFDEQGMAYLTDLGAVKVQEGSDVQAQTKLTQTGTALGTPPYMAPELIFGKPYDGRVDQYALAVMVYEALGGRYPYEASSLPTLIQSLMGREAERLDRLCAVPVGVADAVARGLARDPKHRFPSCADFARAVRRGFTTRATPRAGASSAEAQVAARSGAKHTPATGTPVSPSSPVPPAGTQQSASVVQSCPSCGKTWKIAAASLFQQCPCCRAALPSPVPASSQIVPPAAAQTPTLAAPIGRGAVTPLPQAPAGSPLLPGVPSADQPSPVLPSGVPYTPAPVVLPHQLPAPLFPRSTGNSLQRWKRLLTQPPVLYSLIAVGTLFIGSFVFLLLILLAGGPSSETKPAGTVAVSDGGDPPAPQSWRVSLGGMSLPEAVQKARPGDIIEIAAGEYTLRQSLVIDKSLTLRGAGRDQTRLLCSEQDFVIKFTGNGQWTLQGLTVEHVGNQWANVVVVEGGVVTITECVLTGGVWEEQNKRGGYGIWFTGNARGYVARCLCRNNGLDGIAVYGQAQPLLEGNTCENNKQFGIAYFGNAGGTARNNTCRNNDRYGIYAGGQAQPLLEGNTCENNKQFGIAYFGNAGGTARNNTCRNNDRYGIYAGGQAQPLLEGNTCENNKYSGIAYFENAGGTARNNTCRDNGLHGIYAGGQAQPLLEGNTCENNTESGIAYFGNAGGTARNNTCRNNGLHGIGVTEQAQPTLEGNTCENNKQSGIVYFENAGGTARNNTCRNNGIDGIGVDAQAQPLLEGNTCENNRYDGIAYSENAGGTARNNTCRNNDRYGIFVQKGARPTLDGNILQGNRAGDLHSE</sequence>
<dbReference type="PANTHER" id="PTHR43289:SF6">
    <property type="entry name" value="SERINE_THREONINE-PROTEIN KINASE NEKL-3"/>
    <property type="match status" value="1"/>
</dbReference>
<dbReference type="InterPro" id="IPR011009">
    <property type="entry name" value="Kinase-like_dom_sf"/>
</dbReference>
<dbReference type="Gene3D" id="1.10.510.10">
    <property type="entry name" value="Transferase(Phosphotransferase) domain 1"/>
    <property type="match status" value="1"/>
</dbReference>
<dbReference type="PROSITE" id="PS50011">
    <property type="entry name" value="PROTEIN_KINASE_DOM"/>
    <property type="match status" value="1"/>
</dbReference>
<keyword evidence="3" id="KW-0418">Kinase</keyword>
<dbReference type="InterPro" id="IPR008271">
    <property type="entry name" value="Ser/Thr_kinase_AS"/>
</dbReference>
<dbReference type="InterPro" id="IPR006626">
    <property type="entry name" value="PbH1"/>
</dbReference>
<evidence type="ECO:0000256" key="6">
    <source>
        <dbReference type="SAM" id="MobiDB-lite"/>
    </source>
</evidence>
<evidence type="ECO:0000256" key="4">
    <source>
        <dbReference type="ARBA" id="ARBA00022840"/>
    </source>
</evidence>
<accession>H5SDF5</accession>
<name>H5SDF5_9BACT</name>